<evidence type="ECO:0000313" key="3">
    <source>
        <dbReference type="EMBL" id="KAF4347385.1"/>
    </source>
</evidence>
<dbReference type="CDD" id="cd06222">
    <property type="entry name" value="RNase_H_like"/>
    <property type="match status" value="1"/>
</dbReference>
<dbReference type="InterPro" id="IPR002156">
    <property type="entry name" value="RNaseH_domain"/>
</dbReference>
<dbReference type="GO" id="GO:0003676">
    <property type="term" value="F:nucleic acid binding"/>
    <property type="evidence" value="ECO:0007669"/>
    <property type="project" value="InterPro"/>
</dbReference>
<keyword evidence="1" id="KW-0863">Zinc-finger</keyword>
<dbReference type="Gene3D" id="3.60.10.10">
    <property type="entry name" value="Endonuclease/exonuclease/phosphatase"/>
    <property type="match status" value="1"/>
</dbReference>
<dbReference type="InterPro" id="IPR036397">
    <property type="entry name" value="RNaseH_sf"/>
</dbReference>
<dbReference type="InterPro" id="IPR026960">
    <property type="entry name" value="RVT-Znf"/>
</dbReference>
<dbReference type="InterPro" id="IPR025836">
    <property type="entry name" value="Zn_knuckle_CX2CX4HX4C"/>
</dbReference>
<comment type="caution">
    <text evidence="3">The sequence shown here is derived from an EMBL/GenBank/DDBJ whole genome shotgun (WGS) entry which is preliminary data.</text>
</comment>
<sequence>MASSKGKEIMETVECISKEALMLSLEQHGEEGEVGAEYIEKSVVGKVISKRGIFKALLRNVLYQKWRSFRGWSMTEVEPNIYTIRFQKKLEAEMVVERSPWPVCGGHLILKPLAADGRWSSTDLDVVPIWVRVYDVPPRFFTKKNATAIANRIGGVISIDRMWKNGFPTAEYIRLQANIHLKKPLLVGLNLPMDEGVSLWCYFKYENLPRICFKCGLVGHEEVNCNRRRRVISDDLNHTVPMYGPWMRFGSRLKHCFEGVLAEELARELEGVHLGPMATNTGGVEAPMAEDNISQRDTEVTGGHGTALEFEPRLLGTEIHQKYLEGNAGTVAAGEMEPMGPPLEGQVASTGKGTDEMVDVEAMHMGGTDGTKNVRCEAETGVGGPTESQIGHLAMVFKGVLDPTNGSNSKLARHDYGEESVNQVPGEEKGDGQLKLNANSLEVDNSGKENGAVSSIGASGGLALFWKAGWDVQIIHSSVDKIIVRCGADRNFKPWVGCFIYAPPKRSERDSFWDSMSTNMHLYGEAWMVMGDMNAVLCQEEKMGGRPVCDGEGRGLRNFIFDNGAVELGGSGVMFTWTNGQDWNKLIREKLDRVLCSTSWLSQFPKAGTKNLPIRHSDHSAIILNTVMESERFKVPFRYIDAWNMDEGCSRVVNEAWQQMVYGFQSYILCTKLRNTATALCKWNVECFGHCKKKLEFLEKYWYYHSFWSGGLGSGASHVVRGIWKTREFIRRQSLWIMGRFSNVEFWHCSWTCADGVIFGPQHLNPGVVSEEKLGWLRSDDEVWDADRIERLFRPEAATSLSSCNINELSPFDSLIWHSSPTGNFSLKQAYWDLNSLRFGKDKTCLALWKSPIHERLKLFLWKILTDCLPFGSRLSYIFGNNVGNCILCDSTGNDTSAHFLLHCPITQSLWQSSKWAIKPSDFPLHSGAEVVKWRLFPRSFGGLVSENDKEEFLMFVVVMYHNLWFFRNDKYHNNTIWTIDEMKRKIDRELVQHCGSKQRSASHRTDPPGIMAIRWLVPRPGRIRAHVDFANKDGIGAVGVVIRDENGHILAMYASKTQFQSIIHGELWAVYWGLKVMIRLGCAAMDIISDCQVLVMAFLRNIAPHWNISRLFALVKSLMVSFDVSPLWAPRQSNRAAHLLAQWGLNNVCNGFLNFWEVSPHVLTNIVNSV</sequence>
<protein>
    <recommendedName>
        <fullName evidence="2">CCHC-type domain-containing protein</fullName>
    </recommendedName>
</protein>
<dbReference type="InterPro" id="IPR001878">
    <property type="entry name" value="Znf_CCHC"/>
</dbReference>
<dbReference type="AlphaFoldDB" id="A0A7J6DMR6"/>
<feature type="domain" description="CCHC-type" evidence="2">
    <location>
        <begin position="212"/>
        <end position="225"/>
    </location>
</feature>
<dbReference type="SUPFAM" id="SSF53098">
    <property type="entry name" value="Ribonuclease H-like"/>
    <property type="match status" value="1"/>
</dbReference>
<gene>
    <name evidence="3" type="ORF">G4B88_027798</name>
</gene>
<reference evidence="3 4" key="1">
    <citation type="journal article" date="2020" name="bioRxiv">
        <title>Sequence and annotation of 42 cannabis genomes reveals extensive copy number variation in cannabinoid synthesis and pathogen resistance genes.</title>
        <authorList>
            <person name="Mckernan K.J."/>
            <person name="Helbert Y."/>
            <person name="Kane L.T."/>
            <person name="Ebling H."/>
            <person name="Zhang L."/>
            <person name="Liu B."/>
            <person name="Eaton Z."/>
            <person name="Mclaughlin S."/>
            <person name="Kingan S."/>
            <person name="Baybayan P."/>
            <person name="Concepcion G."/>
            <person name="Jordan M."/>
            <person name="Riva A."/>
            <person name="Barbazuk W."/>
            <person name="Harkins T."/>
        </authorList>
    </citation>
    <scope>NUCLEOTIDE SEQUENCE [LARGE SCALE GENOMIC DNA]</scope>
    <source>
        <strain evidence="4">cv. Jamaican Lion 4</strain>
        <tissue evidence="3">Leaf</tissue>
    </source>
</reference>
<dbReference type="Pfam" id="PF14111">
    <property type="entry name" value="DUF4283"/>
    <property type="match status" value="1"/>
</dbReference>
<dbReference type="Pfam" id="PF13456">
    <property type="entry name" value="RVT_3"/>
    <property type="match status" value="1"/>
</dbReference>
<dbReference type="EMBL" id="JAATIQ010000811">
    <property type="protein sequence ID" value="KAF4347385.1"/>
    <property type="molecule type" value="Genomic_DNA"/>
</dbReference>
<dbReference type="SUPFAM" id="SSF56219">
    <property type="entry name" value="DNase I-like"/>
    <property type="match status" value="1"/>
</dbReference>
<dbReference type="Pfam" id="PF14392">
    <property type="entry name" value="zf-CCHC_4"/>
    <property type="match status" value="1"/>
</dbReference>
<keyword evidence="4" id="KW-1185">Reference proteome</keyword>
<dbReference type="GO" id="GO:0008270">
    <property type="term" value="F:zinc ion binding"/>
    <property type="evidence" value="ECO:0007669"/>
    <property type="project" value="UniProtKB-KW"/>
</dbReference>
<keyword evidence="1" id="KW-0862">Zinc</keyword>
<dbReference type="GO" id="GO:0004523">
    <property type="term" value="F:RNA-DNA hybrid ribonuclease activity"/>
    <property type="evidence" value="ECO:0007669"/>
    <property type="project" value="InterPro"/>
</dbReference>
<organism evidence="3 4">
    <name type="scientific">Cannabis sativa</name>
    <name type="common">Hemp</name>
    <name type="synonym">Marijuana</name>
    <dbReference type="NCBI Taxonomy" id="3483"/>
    <lineage>
        <taxon>Eukaryota</taxon>
        <taxon>Viridiplantae</taxon>
        <taxon>Streptophyta</taxon>
        <taxon>Embryophyta</taxon>
        <taxon>Tracheophyta</taxon>
        <taxon>Spermatophyta</taxon>
        <taxon>Magnoliopsida</taxon>
        <taxon>eudicotyledons</taxon>
        <taxon>Gunneridae</taxon>
        <taxon>Pentapetalae</taxon>
        <taxon>rosids</taxon>
        <taxon>fabids</taxon>
        <taxon>Rosales</taxon>
        <taxon>Cannabaceae</taxon>
        <taxon>Cannabis</taxon>
    </lineage>
</organism>
<evidence type="ECO:0000256" key="1">
    <source>
        <dbReference type="PROSITE-ProRule" id="PRU00047"/>
    </source>
</evidence>
<dbReference type="InterPro" id="IPR012337">
    <property type="entry name" value="RNaseH-like_sf"/>
</dbReference>
<evidence type="ECO:0000313" key="4">
    <source>
        <dbReference type="Proteomes" id="UP000583929"/>
    </source>
</evidence>
<evidence type="ECO:0000259" key="2">
    <source>
        <dbReference type="PROSITE" id="PS50158"/>
    </source>
</evidence>
<dbReference type="InterPro" id="IPR040256">
    <property type="entry name" value="At4g02000-like"/>
</dbReference>
<dbReference type="PROSITE" id="PS50158">
    <property type="entry name" value="ZF_CCHC"/>
    <property type="match status" value="1"/>
</dbReference>
<dbReference type="Proteomes" id="UP000583929">
    <property type="component" value="Unassembled WGS sequence"/>
</dbReference>
<dbReference type="InterPro" id="IPR036691">
    <property type="entry name" value="Endo/exonu/phosph_ase_sf"/>
</dbReference>
<dbReference type="InterPro" id="IPR044730">
    <property type="entry name" value="RNase_H-like_dom_plant"/>
</dbReference>
<name>A0A7J6DMR6_CANSA</name>
<dbReference type="InterPro" id="IPR025558">
    <property type="entry name" value="DUF4283"/>
</dbReference>
<dbReference type="PANTHER" id="PTHR31286:SF180">
    <property type="entry name" value="OS10G0362600 PROTEIN"/>
    <property type="match status" value="1"/>
</dbReference>
<dbReference type="PANTHER" id="PTHR31286">
    <property type="entry name" value="GLYCINE-RICH CELL WALL STRUCTURAL PROTEIN 1.8-LIKE"/>
    <property type="match status" value="1"/>
</dbReference>
<keyword evidence="1" id="KW-0479">Metal-binding</keyword>
<proteinExistence type="predicted"/>
<dbReference type="Gene3D" id="3.30.420.10">
    <property type="entry name" value="Ribonuclease H-like superfamily/Ribonuclease H"/>
    <property type="match status" value="1"/>
</dbReference>
<dbReference type="Pfam" id="PF13966">
    <property type="entry name" value="zf-RVT"/>
    <property type="match status" value="1"/>
</dbReference>
<accession>A0A7J6DMR6</accession>